<keyword evidence="2" id="KW-1185">Reference proteome</keyword>
<comment type="caution">
    <text evidence="1">The sequence shown here is derived from an EMBL/GenBank/DDBJ whole genome shotgun (WGS) entry which is preliminary data.</text>
</comment>
<dbReference type="Proteomes" id="UP001239462">
    <property type="component" value="Unassembled WGS sequence"/>
</dbReference>
<protein>
    <submittedName>
        <fullName evidence="1">DUF2997 domain-containing protein</fullName>
    </submittedName>
</protein>
<organism evidence="1 2">
    <name type="scientific">Roseiconus lacunae</name>
    <dbReference type="NCBI Taxonomy" id="2605694"/>
    <lineage>
        <taxon>Bacteria</taxon>
        <taxon>Pseudomonadati</taxon>
        <taxon>Planctomycetota</taxon>
        <taxon>Planctomycetia</taxon>
        <taxon>Pirellulales</taxon>
        <taxon>Pirellulaceae</taxon>
        <taxon>Roseiconus</taxon>
    </lineage>
</organism>
<reference evidence="1 2" key="1">
    <citation type="submission" date="2023-06" db="EMBL/GenBank/DDBJ databases">
        <title>Roseiconus lacunae JC819 isolated from Gulf of Mannar region, Tamil Nadu.</title>
        <authorList>
            <person name="Pk S."/>
            <person name="Ch S."/>
            <person name="Ch V.R."/>
        </authorList>
    </citation>
    <scope>NUCLEOTIDE SEQUENCE [LARGE SCALE GENOMIC DNA]</scope>
    <source>
        <strain evidence="1 2">JC819</strain>
    </source>
</reference>
<proteinExistence type="predicted"/>
<evidence type="ECO:0000313" key="2">
    <source>
        <dbReference type="Proteomes" id="UP001239462"/>
    </source>
</evidence>
<dbReference type="InterPro" id="IPR021375">
    <property type="entry name" value="DUF2997"/>
</dbReference>
<evidence type="ECO:0000313" key="1">
    <source>
        <dbReference type="EMBL" id="MDM4018965.1"/>
    </source>
</evidence>
<accession>A0ABT7PR80</accession>
<dbReference type="EMBL" id="JASZZN010000029">
    <property type="protein sequence ID" value="MDM4018965.1"/>
    <property type="molecule type" value="Genomic_DNA"/>
</dbReference>
<gene>
    <name evidence="1" type="ORF">QTN89_26160</name>
</gene>
<sequence length="63" mass="6959">MKTIEIVVSPDGSSKVETKGFAGSRCQQASHFLENALGKRQNESLTGEYFKTSVTETNQARQH</sequence>
<dbReference type="Pfam" id="PF11211">
    <property type="entry name" value="DUF2997"/>
    <property type="match status" value="1"/>
</dbReference>
<name>A0ABT7PR80_9BACT</name>
<dbReference type="RefSeq" id="WP_289166983.1">
    <property type="nucleotide sequence ID" value="NZ_JASZZN010000029.1"/>
</dbReference>